<accession>C5BW14</accession>
<evidence type="ECO:0000313" key="2">
    <source>
        <dbReference type="Proteomes" id="UP000007962"/>
    </source>
</evidence>
<evidence type="ECO:0008006" key="3">
    <source>
        <dbReference type="Google" id="ProtNLM"/>
    </source>
</evidence>
<organism evidence="1 2">
    <name type="scientific">Beutenbergia cavernae (strain ATCC BAA-8 / DSM 12333 / CCUG 43141 / JCM 11478 / NBRC 16432 / NCIMB 13614 / HKI 0122)</name>
    <dbReference type="NCBI Taxonomy" id="471853"/>
    <lineage>
        <taxon>Bacteria</taxon>
        <taxon>Bacillati</taxon>
        <taxon>Actinomycetota</taxon>
        <taxon>Actinomycetes</taxon>
        <taxon>Micrococcales</taxon>
        <taxon>Beutenbergiaceae</taxon>
        <taxon>Beutenbergia</taxon>
    </lineage>
</organism>
<dbReference type="SUPFAM" id="SSF52540">
    <property type="entry name" value="P-loop containing nucleoside triphosphate hydrolases"/>
    <property type="match status" value="1"/>
</dbReference>
<reference evidence="1 2" key="1">
    <citation type="journal article" date="2009" name="Stand. Genomic Sci.">
        <title>Complete genome sequence of Beutenbergia cavernae type strain (HKI 0122).</title>
        <authorList>
            <person name="Land M."/>
            <person name="Pukall R."/>
            <person name="Abt B."/>
            <person name="Goker M."/>
            <person name="Rohde M."/>
            <person name="Glavina Del Rio T."/>
            <person name="Tice H."/>
            <person name="Copeland A."/>
            <person name="Cheng J.F."/>
            <person name="Lucas S."/>
            <person name="Chen F."/>
            <person name="Nolan M."/>
            <person name="Bruce D."/>
            <person name="Goodwin L."/>
            <person name="Pitluck S."/>
            <person name="Ivanova N."/>
            <person name="Mavromatis K."/>
            <person name="Ovchinnikova G."/>
            <person name="Pati A."/>
            <person name="Chen A."/>
            <person name="Palaniappan K."/>
            <person name="Hauser L."/>
            <person name="Chang Y.J."/>
            <person name="Jefferies C.C."/>
            <person name="Saunders E."/>
            <person name="Brettin T."/>
            <person name="Detter J.C."/>
            <person name="Han C."/>
            <person name="Chain P."/>
            <person name="Bristow J."/>
            <person name="Eisen J.A."/>
            <person name="Markowitz V."/>
            <person name="Hugenholtz P."/>
            <person name="Kyrpides N.C."/>
            <person name="Klenk H.P."/>
            <person name="Lapidus A."/>
        </authorList>
    </citation>
    <scope>NUCLEOTIDE SEQUENCE [LARGE SCALE GENOMIC DNA]</scope>
    <source>
        <strain evidence="2">ATCC BAA-8 / DSM 12333 / NBRC 16432</strain>
    </source>
</reference>
<evidence type="ECO:0000313" key="1">
    <source>
        <dbReference type="EMBL" id="ACQ80615.1"/>
    </source>
</evidence>
<dbReference type="eggNOG" id="COG0572">
    <property type="taxonomic scope" value="Bacteria"/>
</dbReference>
<keyword evidence="2" id="KW-1185">Reference proteome</keyword>
<protein>
    <recommendedName>
        <fullName evidence="3">Uridine kinase</fullName>
    </recommendedName>
</protein>
<dbReference type="HOGENOM" id="CLU_087906_2_1_11"/>
<dbReference type="EMBL" id="CP001618">
    <property type="protein sequence ID" value="ACQ80615.1"/>
    <property type="molecule type" value="Genomic_DNA"/>
</dbReference>
<proteinExistence type="predicted"/>
<dbReference type="Gene3D" id="3.40.50.300">
    <property type="entry name" value="P-loop containing nucleotide triphosphate hydrolases"/>
    <property type="match status" value="1"/>
</dbReference>
<dbReference type="STRING" id="471853.Bcav_2365"/>
<sequence length="196" mass="20979">MSVEADVLDDLVRAALSRPALLGPPGGDVEPVRLVCVDGLAGAGKTTLAAQLGAALAAQVVHMDDLYPGWGGLLEAPALLATWVLDPMAAGRAGRYRRFDWAAGAYAEWHDVPRRPALVVEGCGAAPRAVDGVASLVIWVEADDELRLARGLERDGTDAEEHWRAWMRDERRLAEREGTGERADVVLDAWGGVVRP</sequence>
<dbReference type="AlphaFoldDB" id="C5BW14"/>
<gene>
    <name evidence="1" type="ordered locus">Bcav_2365</name>
</gene>
<dbReference type="RefSeq" id="WP_015882855.1">
    <property type="nucleotide sequence ID" value="NC_012669.1"/>
</dbReference>
<dbReference type="Proteomes" id="UP000007962">
    <property type="component" value="Chromosome"/>
</dbReference>
<dbReference type="KEGG" id="bcv:Bcav_2365"/>
<dbReference type="InterPro" id="IPR027417">
    <property type="entry name" value="P-loop_NTPase"/>
</dbReference>
<name>C5BW14_BEUC1</name>